<dbReference type="SUPFAM" id="SSF81606">
    <property type="entry name" value="PP2C-like"/>
    <property type="match status" value="1"/>
</dbReference>
<comment type="cofactor">
    <cofactor evidence="1">
        <name>Mn(2+)</name>
        <dbReference type="ChEBI" id="CHEBI:29035"/>
    </cofactor>
</comment>
<keyword evidence="5" id="KW-0479">Metal-binding</keyword>
<keyword evidence="6 12" id="KW-0378">Hydrolase</keyword>
<comment type="cofactor">
    <cofactor evidence="2">
        <name>Mg(2+)</name>
        <dbReference type="ChEBI" id="CHEBI:18420"/>
    </cofactor>
</comment>
<dbReference type="OMA" id="HMEDTHI"/>
<dbReference type="InterPro" id="IPR015655">
    <property type="entry name" value="PP2C"/>
</dbReference>
<dbReference type="SMART" id="SM00332">
    <property type="entry name" value="PP2Cc"/>
    <property type="match status" value="1"/>
</dbReference>
<name>A0A1R3G2A0_COCAP</name>
<dbReference type="FunFam" id="3.60.40.10:FF:000004">
    <property type="entry name" value="Probable protein phosphatase 2C 22"/>
    <property type="match status" value="1"/>
</dbReference>
<dbReference type="EMBL" id="AWWV01015539">
    <property type="protein sequence ID" value="OMO52222.1"/>
    <property type="molecule type" value="Genomic_DNA"/>
</dbReference>
<dbReference type="GO" id="GO:0046872">
    <property type="term" value="F:metal ion binding"/>
    <property type="evidence" value="ECO:0007669"/>
    <property type="project" value="UniProtKB-KW"/>
</dbReference>
<dbReference type="EC" id="3.1.3.16" evidence="4"/>
<feature type="domain" description="PPM-type phosphatase" evidence="14">
    <location>
        <begin position="86"/>
        <end position="351"/>
    </location>
</feature>
<evidence type="ECO:0000259" key="14">
    <source>
        <dbReference type="PROSITE" id="PS51746"/>
    </source>
</evidence>
<evidence type="ECO:0000313" key="16">
    <source>
        <dbReference type="Proteomes" id="UP000188268"/>
    </source>
</evidence>
<organism evidence="15 16">
    <name type="scientific">Corchorus capsularis</name>
    <name type="common">Jute</name>
    <dbReference type="NCBI Taxonomy" id="210143"/>
    <lineage>
        <taxon>Eukaryota</taxon>
        <taxon>Viridiplantae</taxon>
        <taxon>Streptophyta</taxon>
        <taxon>Embryophyta</taxon>
        <taxon>Tracheophyta</taxon>
        <taxon>Spermatophyta</taxon>
        <taxon>Magnoliopsida</taxon>
        <taxon>eudicotyledons</taxon>
        <taxon>Gunneridae</taxon>
        <taxon>Pentapetalae</taxon>
        <taxon>rosids</taxon>
        <taxon>malvids</taxon>
        <taxon>Malvales</taxon>
        <taxon>Malvaceae</taxon>
        <taxon>Grewioideae</taxon>
        <taxon>Apeibeae</taxon>
        <taxon>Corchorus</taxon>
    </lineage>
</organism>
<protein>
    <recommendedName>
        <fullName evidence="4">protein-serine/threonine phosphatase</fullName>
        <ecNumber evidence="4">3.1.3.16</ecNumber>
    </recommendedName>
</protein>
<evidence type="ECO:0000256" key="12">
    <source>
        <dbReference type="RuleBase" id="RU003465"/>
    </source>
</evidence>
<dbReference type="Proteomes" id="UP000188268">
    <property type="component" value="Unassembled WGS sequence"/>
</dbReference>
<dbReference type="PROSITE" id="PS01032">
    <property type="entry name" value="PPM_1"/>
    <property type="match status" value="1"/>
</dbReference>
<dbReference type="InterPro" id="IPR036457">
    <property type="entry name" value="PPM-type-like_dom_sf"/>
</dbReference>
<dbReference type="AlphaFoldDB" id="A0A1R3G2A0"/>
<keyword evidence="9" id="KW-0464">Manganese</keyword>
<evidence type="ECO:0000256" key="3">
    <source>
        <dbReference type="ARBA" id="ARBA00006702"/>
    </source>
</evidence>
<sequence length="374" mass="41252">MCVKDAEQQQQVSQDMGQFDDTNNNNKKPWPLLCGDDFLCTQMENWPDDDNHKQHSPVALLESISEDAVATDRKHNLLTNFVPILRSGEWSDIGGRPYMEDTHICIADLAKNFGCNLMSEEVVSFYGVFDGHGGKAASNFVRDHLPRVIVEDADFPLELEKAVTRSFMETDAAFAKSCSLESALASGTTALTAMIFGRSLLVANAGDCRAVLSRHGTAIEMSKDHRPCCIKERRRIESLGGFIDDGYLNGQLGVTRALGNWHLEGMKETGEHVGPLTAEPELKMIALTKEDEFLIIGSDGIWDVFTSQNAIDFARRRLQEHNDVKLCCKEIVEEAIKRRSTDNLTVVLGCRVGLDCPHCGAESAVKVMGEASVA</sequence>
<evidence type="ECO:0000256" key="1">
    <source>
        <dbReference type="ARBA" id="ARBA00001936"/>
    </source>
</evidence>
<dbReference type="Gene3D" id="3.60.40.10">
    <property type="entry name" value="PPM-type phosphatase domain"/>
    <property type="match status" value="1"/>
</dbReference>
<dbReference type="PANTHER" id="PTHR13832">
    <property type="entry name" value="PROTEIN PHOSPHATASE 2C"/>
    <property type="match status" value="1"/>
</dbReference>
<keyword evidence="7" id="KW-0460">Magnesium</keyword>
<keyword evidence="16" id="KW-1185">Reference proteome</keyword>
<dbReference type="InterPro" id="IPR000222">
    <property type="entry name" value="PP2C_BS"/>
</dbReference>
<evidence type="ECO:0000256" key="2">
    <source>
        <dbReference type="ARBA" id="ARBA00001946"/>
    </source>
</evidence>
<feature type="compositionally biased region" description="Polar residues" evidence="13">
    <location>
        <begin position="8"/>
        <end position="24"/>
    </location>
</feature>
<dbReference type="Pfam" id="PF00481">
    <property type="entry name" value="PP2C"/>
    <property type="match status" value="1"/>
</dbReference>
<comment type="catalytic activity">
    <reaction evidence="10">
        <text>O-phospho-L-seryl-[protein] + H2O = L-seryl-[protein] + phosphate</text>
        <dbReference type="Rhea" id="RHEA:20629"/>
        <dbReference type="Rhea" id="RHEA-COMP:9863"/>
        <dbReference type="Rhea" id="RHEA-COMP:11604"/>
        <dbReference type="ChEBI" id="CHEBI:15377"/>
        <dbReference type="ChEBI" id="CHEBI:29999"/>
        <dbReference type="ChEBI" id="CHEBI:43474"/>
        <dbReference type="ChEBI" id="CHEBI:83421"/>
        <dbReference type="EC" id="3.1.3.16"/>
    </reaction>
</comment>
<dbReference type="Gramene" id="OMO52222">
    <property type="protein sequence ID" value="OMO52222"/>
    <property type="gene ID" value="CCACVL1_29303"/>
</dbReference>
<dbReference type="CDD" id="cd00143">
    <property type="entry name" value="PP2Cc"/>
    <property type="match status" value="1"/>
</dbReference>
<evidence type="ECO:0000256" key="4">
    <source>
        <dbReference type="ARBA" id="ARBA00013081"/>
    </source>
</evidence>
<dbReference type="GO" id="GO:0005634">
    <property type="term" value="C:nucleus"/>
    <property type="evidence" value="ECO:0007669"/>
    <property type="project" value="UniProtKB-ARBA"/>
</dbReference>
<comment type="caution">
    <text evidence="15">The sequence shown here is derived from an EMBL/GenBank/DDBJ whole genome shotgun (WGS) entry which is preliminary data.</text>
</comment>
<evidence type="ECO:0000256" key="10">
    <source>
        <dbReference type="ARBA" id="ARBA00047761"/>
    </source>
</evidence>
<evidence type="ECO:0000256" key="6">
    <source>
        <dbReference type="ARBA" id="ARBA00022801"/>
    </source>
</evidence>
<keyword evidence="8 12" id="KW-0904">Protein phosphatase</keyword>
<comment type="similarity">
    <text evidence="3 12">Belongs to the PP2C family.</text>
</comment>
<gene>
    <name evidence="15" type="ORF">CCACVL1_29303</name>
</gene>
<evidence type="ECO:0000313" key="15">
    <source>
        <dbReference type="EMBL" id="OMO52222.1"/>
    </source>
</evidence>
<evidence type="ECO:0000256" key="5">
    <source>
        <dbReference type="ARBA" id="ARBA00022723"/>
    </source>
</evidence>
<dbReference type="PROSITE" id="PS51746">
    <property type="entry name" value="PPM_2"/>
    <property type="match status" value="1"/>
</dbReference>
<dbReference type="GO" id="GO:0004722">
    <property type="term" value="F:protein serine/threonine phosphatase activity"/>
    <property type="evidence" value="ECO:0007669"/>
    <property type="project" value="UniProtKB-EC"/>
</dbReference>
<evidence type="ECO:0000256" key="13">
    <source>
        <dbReference type="SAM" id="MobiDB-lite"/>
    </source>
</evidence>
<evidence type="ECO:0000256" key="8">
    <source>
        <dbReference type="ARBA" id="ARBA00022912"/>
    </source>
</evidence>
<dbReference type="InterPro" id="IPR001932">
    <property type="entry name" value="PPM-type_phosphatase-like_dom"/>
</dbReference>
<dbReference type="STRING" id="210143.A0A1R3G2A0"/>
<reference evidence="15 16" key="1">
    <citation type="submission" date="2013-09" db="EMBL/GenBank/DDBJ databases">
        <title>Corchorus capsularis genome sequencing.</title>
        <authorList>
            <person name="Alam M."/>
            <person name="Haque M.S."/>
            <person name="Islam M.S."/>
            <person name="Emdad E.M."/>
            <person name="Islam M.M."/>
            <person name="Ahmed B."/>
            <person name="Halim A."/>
            <person name="Hossen Q.M.M."/>
            <person name="Hossain M.Z."/>
            <person name="Ahmed R."/>
            <person name="Khan M.M."/>
            <person name="Islam R."/>
            <person name="Rashid M.M."/>
            <person name="Khan S.A."/>
            <person name="Rahman M.S."/>
            <person name="Alam M."/>
        </authorList>
    </citation>
    <scope>NUCLEOTIDE SEQUENCE [LARGE SCALE GENOMIC DNA]</scope>
    <source>
        <strain evidence="16">cv. CVL-1</strain>
        <tissue evidence="15">Whole seedling</tissue>
    </source>
</reference>
<evidence type="ECO:0000256" key="7">
    <source>
        <dbReference type="ARBA" id="ARBA00022842"/>
    </source>
</evidence>
<accession>A0A1R3G2A0</accession>
<evidence type="ECO:0000256" key="11">
    <source>
        <dbReference type="ARBA" id="ARBA00048336"/>
    </source>
</evidence>
<comment type="catalytic activity">
    <reaction evidence="11">
        <text>O-phospho-L-threonyl-[protein] + H2O = L-threonyl-[protein] + phosphate</text>
        <dbReference type="Rhea" id="RHEA:47004"/>
        <dbReference type="Rhea" id="RHEA-COMP:11060"/>
        <dbReference type="Rhea" id="RHEA-COMP:11605"/>
        <dbReference type="ChEBI" id="CHEBI:15377"/>
        <dbReference type="ChEBI" id="CHEBI:30013"/>
        <dbReference type="ChEBI" id="CHEBI:43474"/>
        <dbReference type="ChEBI" id="CHEBI:61977"/>
        <dbReference type="EC" id="3.1.3.16"/>
    </reaction>
</comment>
<feature type="region of interest" description="Disordered" evidence="13">
    <location>
        <begin position="1"/>
        <end position="24"/>
    </location>
</feature>
<dbReference type="GO" id="GO:0005737">
    <property type="term" value="C:cytoplasm"/>
    <property type="evidence" value="ECO:0007669"/>
    <property type="project" value="UniProtKB-ARBA"/>
</dbReference>
<evidence type="ECO:0000256" key="9">
    <source>
        <dbReference type="ARBA" id="ARBA00023211"/>
    </source>
</evidence>
<dbReference type="PANTHER" id="PTHR13832:SF684">
    <property type="entry name" value="PROTEIN PHOSPHATASE 2C 27-RELATED"/>
    <property type="match status" value="1"/>
</dbReference>
<dbReference type="OrthoDB" id="10264738at2759"/>
<proteinExistence type="inferred from homology"/>